<dbReference type="Proteomes" id="UP000821845">
    <property type="component" value="Chromosome 2"/>
</dbReference>
<proteinExistence type="predicted"/>
<organism evidence="1 2">
    <name type="scientific">Hyalomma asiaticum</name>
    <name type="common">Tick</name>
    <dbReference type="NCBI Taxonomy" id="266040"/>
    <lineage>
        <taxon>Eukaryota</taxon>
        <taxon>Metazoa</taxon>
        <taxon>Ecdysozoa</taxon>
        <taxon>Arthropoda</taxon>
        <taxon>Chelicerata</taxon>
        <taxon>Arachnida</taxon>
        <taxon>Acari</taxon>
        <taxon>Parasitiformes</taxon>
        <taxon>Ixodida</taxon>
        <taxon>Ixodoidea</taxon>
        <taxon>Ixodidae</taxon>
        <taxon>Hyalomminae</taxon>
        <taxon>Hyalomma</taxon>
    </lineage>
</organism>
<sequence length="103" mass="12052">MCCTLAGYFTAPACFFLPEGKRLGRKHYRNEGREVTREQGRKLWSWSPRLPWRCTSAPIIQSHPLFFLFIRVSLRFRAAHLNGVPFSPSVSRRQRLEERQVGC</sequence>
<name>A0ACB7SWW6_HYAAI</name>
<reference evidence="1" key="1">
    <citation type="submission" date="2020-05" db="EMBL/GenBank/DDBJ databases">
        <title>Large-scale comparative analyses of tick genomes elucidate their genetic diversity and vector capacities.</title>
        <authorList>
            <person name="Jia N."/>
            <person name="Wang J."/>
            <person name="Shi W."/>
            <person name="Du L."/>
            <person name="Sun Y."/>
            <person name="Zhan W."/>
            <person name="Jiang J."/>
            <person name="Wang Q."/>
            <person name="Zhang B."/>
            <person name="Ji P."/>
            <person name="Sakyi L.B."/>
            <person name="Cui X."/>
            <person name="Yuan T."/>
            <person name="Jiang B."/>
            <person name="Yang W."/>
            <person name="Lam T.T.-Y."/>
            <person name="Chang Q."/>
            <person name="Ding S."/>
            <person name="Wang X."/>
            <person name="Zhu J."/>
            <person name="Ruan X."/>
            <person name="Zhao L."/>
            <person name="Wei J."/>
            <person name="Que T."/>
            <person name="Du C."/>
            <person name="Cheng J."/>
            <person name="Dai P."/>
            <person name="Han X."/>
            <person name="Huang E."/>
            <person name="Gao Y."/>
            <person name="Liu J."/>
            <person name="Shao H."/>
            <person name="Ye R."/>
            <person name="Li L."/>
            <person name="Wei W."/>
            <person name="Wang X."/>
            <person name="Wang C."/>
            <person name="Yang T."/>
            <person name="Huo Q."/>
            <person name="Li W."/>
            <person name="Guo W."/>
            <person name="Chen H."/>
            <person name="Zhou L."/>
            <person name="Ni X."/>
            <person name="Tian J."/>
            <person name="Zhou Y."/>
            <person name="Sheng Y."/>
            <person name="Liu T."/>
            <person name="Pan Y."/>
            <person name="Xia L."/>
            <person name="Li J."/>
            <person name="Zhao F."/>
            <person name="Cao W."/>
        </authorList>
    </citation>
    <scope>NUCLEOTIDE SEQUENCE</scope>
    <source>
        <strain evidence="1">Hyas-2018</strain>
    </source>
</reference>
<evidence type="ECO:0000313" key="2">
    <source>
        <dbReference type="Proteomes" id="UP000821845"/>
    </source>
</evidence>
<dbReference type="EMBL" id="CM023482">
    <property type="protein sequence ID" value="KAH6939190.1"/>
    <property type="molecule type" value="Genomic_DNA"/>
</dbReference>
<protein>
    <submittedName>
        <fullName evidence="1">Uncharacterized protein</fullName>
    </submittedName>
</protein>
<keyword evidence="2" id="KW-1185">Reference proteome</keyword>
<evidence type="ECO:0000313" key="1">
    <source>
        <dbReference type="EMBL" id="KAH6939190.1"/>
    </source>
</evidence>
<accession>A0ACB7SWW6</accession>
<gene>
    <name evidence="1" type="ORF">HPB50_016498</name>
</gene>
<comment type="caution">
    <text evidence="1">The sequence shown here is derived from an EMBL/GenBank/DDBJ whole genome shotgun (WGS) entry which is preliminary data.</text>
</comment>